<sequence>MALPKVGDLAPAFSMRNQQGAVTTLDQYKGHHVVLWWYPKADTPG</sequence>
<dbReference type="EMBL" id="UINC01026564">
    <property type="protein sequence ID" value="SVB04240.1"/>
    <property type="molecule type" value="Genomic_DNA"/>
</dbReference>
<accession>A0A382ARR4</accession>
<evidence type="ECO:0000259" key="1">
    <source>
        <dbReference type="Pfam" id="PF00578"/>
    </source>
</evidence>
<dbReference type="Pfam" id="PF00578">
    <property type="entry name" value="AhpC-TSA"/>
    <property type="match status" value="1"/>
</dbReference>
<gene>
    <name evidence="2" type="ORF">METZ01_LOCUS157094</name>
</gene>
<dbReference type="GO" id="GO:0016491">
    <property type="term" value="F:oxidoreductase activity"/>
    <property type="evidence" value="ECO:0007669"/>
    <property type="project" value="InterPro"/>
</dbReference>
<dbReference type="Gene3D" id="3.40.30.10">
    <property type="entry name" value="Glutaredoxin"/>
    <property type="match status" value="1"/>
</dbReference>
<feature type="domain" description="Alkyl hydroperoxide reductase subunit C/ Thiol specific antioxidant" evidence="1">
    <location>
        <begin position="6"/>
        <end position="45"/>
    </location>
</feature>
<name>A0A382ARR4_9ZZZZ</name>
<organism evidence="2">
    <name type="scientific">marine metagenome</name>
    <dbReference type="NCBI Taxonomy" id="408172"/>
    <lineage>
        <taxon>unclassified sequences</taxon>
        <taxon>metagenomes</taxon>
        <taxon>ecological metagenomes</taxon>
    </lineage>
</organism>
<dbReference type="AlphaFoldDB" id="A0A382ARR4"/>
<evidence type="ECO:0000313" key="2">
    <source>
        <dbReference type="EMBL" id="SVB04240.1"/>
    </source>
</evidence>
<reference evidence="2" key="1">
    <citation type="submission" date="2018-05" db="EMBL/GenBank/DDBJ databases">
        <authorList>
            <person name="Lanie J.A."/>
            <person name="Ng W.-L."/>
            <person name="Kazmierczak K.M."/>
            <person name="Andrzejewski T.M."/>
            <person name="Davidsen T.M."/>
            <person name="Wayne K.J."/>
            <person name="Tettelin H."/>
            <person name="Glass J.I."/>
            <person name="Rusch D."/>
            <person name="Podicherti R."/>
            <person name="Tsui H.-C.T."/>
            <person name="Winkler M.E."/>
        </authorList>
    </citation>
    <scope>NUCLEOTIDE SEQUENCE</scope>
</reference>
<protein>
    <recommendedName>
        <fullName evidence="1">Alkyl hydroperoxide reductase subunit C/ Thiol specific antioxidant domain-containing protein</fullName>
    </recommendedName>
</protein>
<dbReference type="InterPro" id="IPR000866">
    <property type="entry name" value="AhpC/TSA"/>
</dbReference>
<proteinExistence type="predicted"/>
<dbReference type="SMR" id="A0A382ARR4"/>
<dbReference type="SUPFAM" id="SSF52833">
    <property type="entry name" value="Thioredoxin-like"/>
    <property type="match status" value="1"/>
</dbReference>
<dbReference type="InterPro" id="IPR036249">
    <property type="entry name" value="Thioredoxin-like_sf"/>
</dbReference>
<dbReference type="GO" id="GO:0016209">
    <property type="term" value="F:antioxidant activity"/>
    <property type="evidence" value="ECO:0007669"/>
    <property type="project" value="InterPro"/>
</dbReference>